<gene>
    <name evidence="3" type="ORF">GBAR_LOCUS11573</name>
</gene>
<evidence type="ECO:0000313" key="3">
    <source>
        <dbReference type="EMBL" id="CAI8019217.1"/>
    </source>
</evidence>
<reference evidence="3" key="1">
    <citation type="submission" date="2023-03" db="EMBL/GenBank/DDBJ databases">
        <authorList>
            <person name="Steffen K."/>
            <person name="Cardenas P."/>
        </authorList>
    </citation>
    <scope>NUCLEOTIDE SEQUENCE</scope>
</reference>
<feature type="signal peptide" evidence="2">
    <location>
        <begin position="1"/>
        <end position="19"/>
    </location>
</feature>
<sequence>MALAMSASSLLAGAPLLVACGDSSSGPSYSQWAATDGAAGRINLDDVQEAFKESSSATEFESRVNKIYEGDGIILIRSRQDGERLTLEGWEDLDNNSQIDDATDDQLFAIIKEDEQHQLRGYHANSYYNSHFGAGDFLFTYLIFSSLSRGPYYYQTGPGRATTIRQDRSSYRGSSGYDSQLDRNRQYTSRQQTFAGSRYQEAGRGVSSGRQTYQQTQRSSGGFRNSSSITRSSSSISRSSGIGGGSGSTISRSSFGGFSGGGGRVNFRNDPDSDGWTRPAWLA</sequence>
<feature type="compositionally biased region" description="Polar residues" evidence="1">
    <location>
        <begin position="208"/>
        <end position="225"/>
    </location>
</feature>
<evidence type="ECO:0000256" key="2">
    <source>
        <dbReference type="SAM" id="SignalP"/>
    </source>
</evidence>
<feature type="compositionally biased region" description="Polar residues" evidence="1">
    <location>
        <begin position="186"/>
        <end position="195"/>
    </location>
</feature>
<evidence type="ECO:0000313" key="4">
    <source>
        <dbReference type="Proteomes" id="UP001174909"/>
    </source>
</evidence>
<evidence type="ECO:0000256" key="1">
    <source>
        <dbReference type="SAM" id="MobiDB-lite"/>
    </source>
</evidence>
<keyword evidence="2" id="KW-0732">Signal</keyword>
<feature type="compositionally biased region" description="Low complexity" evidence="1">
    <location>
        <begin position="226"/>
        <end position="240"/>
    </location>
</feature>
<proteinExistence type="predicted"/>
<dbReference type="Proteomes" id="UP001174909">
    <property type="component" value="Unassembled WGS sequence"/>
</dbReference>
<dbReference type="EMBL" id="CASHTH010001733">
    <property type="protein sequence ID" value="CAI8019217.1"/>
    <property type="molecule type" value="Genomic_DNA"/>
</dbReference>
<organism evidence="3 4">
    <name type="scientific">Geodia barretti</name>
    <name type="common">Barrett's horny sponge</name>
    <dbReference type="NCBI Taxonomy" id="519541"/>
    <lineage>
        <taxon>Eukaryota</taxon>
        <taxon>Metazoa</taxon>
        <taxon>Porifera</taxon>
        <taxon>Demospongiae</taxon>
        <taxon>Heteroscleromorpha</taxon>
        <taxon>Tetractinellida</taxon>
        <taxon>Astrophorina</taxon>
        <taxon>Geodiidae</taxon>
        <taxon>Geodia</taxon>
    </lineage>
</organism>
<protein>
    <submittedName>
        <fullName evidence="3">Uncharacterized protein</fullName>
    </submittedName>
</protein>
<accession>A0AA35RZB3</accession>
<comment type="caution">
    <text evidence="3">The sequence shown here is derived from an EMBL/GenBank/DDBJ whole genome shotgun (WGS) entry which is preliminary data.</text>
</comment>
<feature type="region of interest" description="Disordered" evidence="1">
    <location>
        <begin position="165"/>
        <end position="283"/>
    </location>
</feature>
<feature type="chain" id="PRO_5041348367" evidence="2">
    <location>
        <begin position="20"/>
        <end position="283"/>
    </location>
</feature>
<dbReference type="AlphaFoldDB" id="A0AA35RZB3"/>
<keyword evidence="4" id="KW-1185">Reference proteome</keyword>
<name>A0AA35RZB3_GEOBA</name>